<feature type="transmembrane region" description="Helical" evidence="8">
    <location>
        <begin position="324"/>
        <end position="343"/>
    </location>
</feature>
<sequence>MAHENRFRLESLFIFLIALLLFTLGIWDQTAQGFDGRWALFLNEMFRHGPSLFATTYGQPYPDYPGTATFLSFLFAQLFGAPNHLANVMPTALASAGVMAMIYRLLVPSGRSWALLTVLLTALTTQLLEKSRSVCLDQMTSLLCLACFYLLHSGERLGSKLRQYAIFPLFVLGFVIRGPLGLIEVCGVACVYWAMGVSRSRAETLQLLRKVLVHGVIGLVLLAACWWLLMKLARFSGGDGFADQVYHMQVGGRLDESGEPFFFYFQLSLYRYFPVVPLALATLIALRHKWSLRDRDSDVQLALRLGACGLMILLGLSVPHFKRAYYVLPMVPMFAAVAAYGLLQAQGWLVGVRRFYEGLVALLPGLAVIVVFVLRHSWLKHGFWPQVSLPLLVGTLVILQGLAACVWLNKARVQPLHDLGRRLVLLSLIALAAQWLLLVKVVEPAKDLEFDTRGFVEPVERLRAANPGPLVFLNLGQDTWAVRYMMNLDHDEQPLFIAGADVARLASLPRPAWVILSRKDLGLLVGTALEKSTPAFEGRFNGNPCVVIEMK</sequence>
<gene>
    <name evidence="9" type="ORF">HX845_31075</name>
</gene>
<accession>A0A7Y7Y5D2</accession>
<keyword evidence="4 9" id="KW-0808">Transferase</keyword>
<proteinExistence type="predicted"/>
<feature type="transmembrane region" description="Helical" evidence="8">
    <location>
        <begin position="207"/>
        <end position="229"/>
    </location>
</feature>
<organism evidence="9 10">
    <name type="scientific">Pseudomonas gingeri</name>
    <dbReference type="NCBI Taxonomy" id="117681"/>
    <lineage>
        <taxon>Bacteria</taxon>
        <taxon>Pseudomonadati</taxon>
        <taxon>Pseudomonadota</taxon>
        <taxon>Gammaproteobacteria</taxon>
        <taxon>Pseudomonadales</taxon>
        <taxon>Pseudomonadaceae</taxon>
        <taxon>Pseudomonas</taxon>
    </lineage>
</organism>
<dbReference type="GO" id="GO:0005886">
    <property type="term" value="C:plasma membrane"/>
    <property type="evidence" value="ECO:0007669"/>
    <property type="project" value="UniProtKB-SubCell"/>
</dbReference>
<keyword evidence="2" id="KW-1003">Cell membrane</keyword>
<name>A0A7Y7Y5D2_9PSED</name>
<dbReference type="AlphaFoldDB" id="A0A7Y7Y5D2"/>
<evidence type="ECO:0000256" key="2">
    <source>
        <dbReference type="ARBA" id="ARBA00022475"/>
    </source>
</evidence>
<keyword evidence="5 8" id="KW-0812">Transmembrane</keyword>
<evidence type="ECO:0000256" key="4">
    <source>
        <dbReference type="ARBA" id="ARBA00022679"/>
    </source>
</evidence>
<evidence type="ECO:0000256" key="3">
    <source>
        <dbReference type="ARBA" id="ARBA00022676"/>
    </source>
</evidence>
<dbReference type="GO" id="GO:0010041">
    <property type="term" value="P:response to iron(III) ion"/>
    <property type="evidence" value="ECO:0007669"/>
    <property type="project" value="TreeGrafter"/>
</dbReference>
<feature type="transmembrane region" description="Helical" evidence="8">
    <location>
        <begin position="88"/>
        <end position="106"/>
    </location>
</feature>
<feature type="transmembrane region" description="Helical" evidence="8">
    <location>
        <begin position="269"/>
        <end position="287"/>
    </location>
</feature>
<reference evidence="9 10" key="1">
    <citation type="submission" date="2020-04" db="EMBL/GenBank/DDBJ databases">
        <title>Molecular characterization of pseudomonads from Agaricus bisporus reveal novel blotch 2 pathogens in Western Europe.</title>
        <authorList>
            <person name="Taparia T."/>
            <person name="Krijger M."/>
            <person name="Haynes E."/>
            <person name="Elpinstone J.G."/>
            <person name="Noble R."/>
            <person name="Van Der Wolf J."/>
        </authorList>
    </citation>
    <scope>NUCLEOTIDE SEQUENCE [LARGE SCALE GENOMIC DNA]</scope>
    <source>
        <strain evidence="9 10">IPO3738</strain>
    </source>
</reference>
<feature type="transmembrane region" description="Helical" evidence="8">
    <location>
        <begin position="299"/>
        <end position="318"/>
    </location>
</feature>
<evidence type="ECO:0000256" key="8">
    <source>
        <dbReference type="SAM" id="Phobius"/>
    </source>
</evidence>
<dbReference type="InterPro" id="IPR050297">
    <property type="entry name" value="LipidA_mod_glycosyltrf_83"/>
</dbReference>
<keyword evidence="7 8" id="KW-0472">Membrane</keyword>
<comment type="subcellular location">
    <subcellularLocation>
        <location evidence="1">Cell membrane</location>
        <topology evidence="1">Multi-pass membrane protein</topology>
    </subcellularLocation>
</comment>
<feature type="transmembrane region" description="Helical" evidence="8">
    <location>
        <begin position="164"/>
        <end position="195"/>
    </location>
</feature>
<protein>
    <submittedName>
        <fullName evidence="9">Glycosyltransferase family 39 protein</fullName>
    </submittedName>
</protein>
<keyword evidence="3" id="KW-0328">Glycosyltransferase</keyword>
<feature type="transmembrane region" description="Helical" evidence="8">
    <location>
        <begin position="419"/>
        <end position="438"/>
    </location>
</feature>
<feature type="transmembrane region" description="Helical" evidence="8">
    <location>
        <begin position="355"/>
        <end position="375"/>
    </location>
</feature>
<evidence type="ECO:0000313" key="10">
    <source>
        <dbReference type="Proteomes" id="UP000517547"/>
    </source>
</evidence>
<dbReference type="GO" id="GO:0016763">
    <property type="term" value="F:pentosyltransferase activity"/>
    <property type="evidence" value="ECO:0007669"/>
    <property type="project" value="TreeGrafter"/>
</dbReference>
<evidence type="ECO:0000256" key="6">
    <source>
        <dbReference type="ARBA" id="ARBA00022989"/>
    </source>
</evidence>
<dbReference type="Proteomes" id="UP000517547">
    <property type="component" value="Unassembled WGS sequence"/>
</dbReference>
<feature type="transmembrane region" description="Helical" evidence="8">
    <location>
        <begin position="112"/>
        <end position="128"/>
    </location>
</feature>
<evidence type="ECO:0000313" key="9">
    <source>
        <dbReference type="EMBL" id="NWC18135.1"/>
    </source>
</evidence>
<evidence type="ECO:0000256" key="1">
    <source>
        <dbReference type="ARBA" id="ARBA00004651"/>
    </source>
</evidence>
<feature type="transmembrane region" description="Helical" evidence="8">
    <location>
        <begin position="387"/>
        <end position="407"/>
    </location>
</feature>
<evidence type="ECO:0000256" key="5">
    <source>
        <dbReference type="ARBA" id="ARBA00022692"/>
    </source>
</evidence>
<dbReference type="RefSeq" id="WP_017126743.1">
    <property type="nucleotide sequence ID" value="NZ_JACAQE010000012.1"/>
</dbReference>
<comment type="caution">
    <text evidence="9">The sequence shown here is derived from an EMBL/GenBank/DDBJ whole genome shotgun (WGS) entry which is preliminary data.</text>
</comment>
<dbReference type="PANTHER" id="PTHR33908:SF3">
    <property type="entry name" value="UNDECAPRENYL PHOSPHATE-ALPHA-4-AMINO-4-DEOXY-L-ARABINOSE ARABINOSYL TRANSFERASE"/>
    <property type="match status" value="1"/>
</dbReference>
<dbReference type="EMBL" id="JACAQE010000012">
    <property type="protein sequence ID" value="NWC18135.1"/>
    <property type="molecule type" value="Genomic_DNA"/>
</dbReference>
<keyword evidence="6 8" id="KW-1133">Transmembrane helix</keyword>
<dbReference type="GO" id="GO:0009103">
    <property type="term" value="P:lipopolysaccharide biosynthetic process"/>
    <property type="evidence" value="ECO:0007669"/>
    <property type="project" value="UniProtKB-ARBA"/>
</dbReference>
<evidence type="ECO:0000256" key="7">
    <source>
        <dbReference type="ARBA" id="ARBA00023136"/>
    </source>
</evidence>
<dbReference type="PANTHER" id="PTHR33908">
    <property type="entry name" value="MANNOSYLTRANSFERASE YKCB-RELATED"/>
    <property type="match status" value="1"/>
</dbReference>